<organism evidence="2 3">
    <name type="scientific">Entamoeba invadens IP1</name>
    <dbReference type="NCBI Taxonomy" id="370355"/>
    <lineage>
        <taxon>Eukaryota</taxon>
        <taxon>Amoebozoa</taxon>
        <taxon>Evosea</taxon>
        <taxon>Archamoebae</taxon>
        <taxon>Mastigamoebida</taxon>
        <taxon>Entamoebidae</taxon>
        <taxon>Entamoeba</taxon>
    </lineage>
</organism>
<dbReference type="SUPFAM" id="SSF109993">
    <property type="entry name" value="VPS9 domain"/>
    <property type="match status" value="1"/>
</dbReference>
<feature type="domain" description="VPS9" evidence="1">
    <location>
        <begin position="309"/>
        <end position="442"/>
    </location>
</feature>
<accession>A0A0A1U7S9</accession>
<protein>
    <recommendedName>
        <fullName evidence="1">VPS9 domain-containing protein</fullName>
    </recommendedName>
</protein>
<dbReference type="Proteomes" id="UP000014680">
    <property type="component" value="Unassembled WGS sequence"/>
</dbReference>
<dbReference type="InterPro" id="IPR037191">
    <property type="entry name" value="VPS9_dom_sf"/>
</dbReference>
<sequence length="530" mass="61181">MKKTVVRNIVDPSKRTNTVKIETHKMVKAFTSLDSSFRRLRTFALDSKCVLLLPPNSLLTDIEITPMFLASHLAILDATHRLVTFSYIPGTLQDSTLRLYPTIEKTNSYDTLFRRAEESIVNNSPFHTTTVSGSNDLYWMDQQLLLLHIDNILFYQTAPWAWKEETLFETIIYTISLTFVGIVDFLKINETGEPHFLSLESRQKLRNLANEETVIFKIITLDKIILSQIESFVLKFPLMVRKTSLQEREKVVRTYCKTTVDDLRKSKSYCLMDETRLVSVFTRIIIHRVFPYIWTPSICLLENSKSDVTSRDYAIWRNAHLHNFLMPRHLGLPDKDIPFEKDLVKYLCLVDSVRYPNDKLEYLYDVYQVVQLITEKVLKEKDVVKVLQYLVIKANSPYMASTLEFINTFGNVSGASTNKIEVLKVYQDACELCEQLCMKSLKIEEGVYDTGIIKAKEESFTVDQSSPPLSNTQILSLLNFRTASKTMRIEALLATPAEAVKNEDIPGLIQLLQEIHDENIKLQRFINQNN</sequence>
<name>A0A0A1U7S9_ENTIV</name>
<keyword evidence="3" id="KW-1185">Reference proteome</keyword>
<evidence type="ECO:0000259" key="1">
    <source>
        <dbReference type="PROSITE" id="PS51205"/>
    </source>
</evidence>
<dbReference type="EMBL" id="KB206483">
    <property type="protein sequence ID" value="ELP90840.1"/>
    <property type="molecule type" value="Genomic_DNA"/>
</dbReference>
<gene>
    <name evidence="2" type="ORF">EIN_359230</name>
</gene>
<evidence type="ECO:0000313" key="2">
    <source>
        <dbReference type="EMBL" id="ELP90840.1"/>
    </source>
</evidence>
<dbReference type="InterPro" id="IPR003123">
    <property type="entry name" value="VPS9"/>
</dbReference>
<dbReference type="Gene3D" id="1.20.1050.80">
    <property type="entry name" value="VPS9 domain"/>
    <property type="match status" value="1"/>
</dbReference>
<proteinExistence type="predicted"/>
<dbReference type="PROSITE" id="PS51205">
    <property type="entry name" value="VPS9"/>
    <property type="match status" value="1"/>
</dbReference>
<dbReference type="KEGG" id="eiv:EIN_359230"/>
<reference evidence="2 3" key="1">
    <citation type="submission" date="2012-10" db="EMBL/GenBank/DDBJ databases">
        <authorList>
            <person name="Zafar N."/>
            <person name="Inman J."/>
            <person name="Hall N."/>
            <person name="Lorenzi H."/>
            <person name="Caler E."/>
        </authorList>
    </citation>
    <scope>NUCLEOTIDE SEQUENCE [LARGE SCALE GENOMIC DNA]</scope>
    <source>
        <strain evidence="2 3">IP1</strain>
    </source>
</reference>
<dbReference type="VEuPathDB" id="AmoebaDB:EIN_359230"/>
<dbReference type="OMA" id="HIDNILF"/>
<dbReference type="AlphaFoldDB" id="A0A0A1U7S9"/>
<dbReference type="OrthoDB" id="300289at2759"/>
<evidence type="ECO:0000313" key="3">
    <source>
        <dbReference type="Proteomes" id="UP000014680"/>
    </source>
</evidence>
<dbReference type="GeneID" id="14889926"/>
<dbReference type="RefSeq" id="XP_004257611.1">
    <property type="nucleotide sequence ID" value="XM_004257563.1"/>
</dbReference>